<keyword evidence="1" id="KW-0479">Metal-binding</keyword>
<keyword evidence="6" id="KW-0804">Transcription</keyword>
<dbReference type="SMART" id="SM00355">
    <property type="entry name" value="ZnF_C2H2"/>
    <property type="match status" value="2"/>
</dbReference>
<evidence type="ECO:0000256" key="1">
    <source>
        <dbReference type="ARBA" id="ARBA00022723"/>
    </source>
</evidence>
<reference evidence="11" key="1">
    <citation type="submission" date="2025-08" db="UniProtKB">
        <authorList>
            <consortium name="RefSeq"/>
        </authorList>
    </citation>
    <scope>IDENTIFICATION</scope>
</reference>
<dbReference type="Pfam" id="PF13912">
    <property type="entry name" value="zf-C2H2_6"/>
    <property type="match status" value="1"/>
</dbReference>
<evidence type="ECO:0000259" key="9">
    <source>
        <dbReference type="PROSITE" id="PS50157"/>
    </source>
</evidence>
<protein>
    <submittedName>
        <fullName evidence="11">Zinc finger protein ZAT2-like</fullName>
    </submittedName>
</protein>
<proteinExistence type="predicted"/>
<dbReference type="GO" id="GO:0003700">
    <property type="term" value="F:DNA-binding transcription factor activity"/>
    <property type="evidence" value="ECO:0007669"/>
    <property type="project" value="InterPro"/>
</dbReference>
<dbReference type="InterPro" id="IPR013087">
    <property type="entry name" value="Znf_C2H2_type"/>
</dbReference>
<evidence type="ECO:0000256" key="7">
    <source>
        <dbReference type="PROSITE-ProRule" id="PRU00042"/>
    </source>
</evidence>
<keyword evidence="2" id="KW-0677">Repeat</keyword>
<dbReference type="PANTHER" id="PTHR45988:SF1">
    <property type="entry name" value="ZINC FINGER PROTEIN AZF2"/>
    <property type="match status" value="1"/>
</dbReference>
<evidence type="ECO:0000256" key="8">
    <source>
        <dbReference type="SAM" id="MobiDB-lite"/>
    </source>
</evidence>
<dbReference type="GO" id="GO:0008270">
    <property type="term" value="F:zinc ion binding"/>
    <property type="evidence" value="ECO:0007669"/>
    <property type="project" value="UniProtKB-KW"/>
</dbReference>
<evidence type="ECO:0000256" key="5">
    <source>
        <dbReference type="ARBA" id="ARBA00023015"/>
    </source>
</evidence>
<dbReference type="InterPro" id="IPR036236">
    <property type="entry name" value="Znf_C2H2_sf"/>
</dbReference>
<evidence type="ECO:0000256" key="6">
    <source>
        <dbReference type="ARBA" id="ARBA00023163"/>
    </source>
</evidence>
<feature type="region of interest" description="Disordered" evidence="8">
    <location>
        <begin position="1"/>
        <end position="33"/>
    </location>
</feature>
<dbReference type="GO" id="GO:0005634">
    <property type="term" value="C:nucleus"/>
    <property type="evidence" value="ECO:0007669"/>
    <property type="project" value="TreeGrafter"/>
</dbReference>
<evidence type="ECO:0000256" key="3">
    <source>
        <dbReference type="ARBA" id="ARBA00022771"/>
    </source>
</evidence>
<evidence type="ECO:0000256" key="2">
    <source>
        <dbReference type="ARBA" id="ARBA00022737"/>
    </source>
</evidence>
<feature type="domain" description="C2H2-type" evidence="9">
    <location>
        <begin position="144"/>
        <end position="171"/>
    </location>
</feature>
<evidence type="ECO:0000256" key="4">
    <source>
        <dbReference type="ARBA" id="ARBA00022833"/>
    </source>
</evidence>
<dbReference type="InterPro" id="IPR044653">
    <property type="entry name" value="AZF1/2/3-like"/>
</dbReference>
<dbReference type="SUPFAM" id="SSF57667">
    <property type="entry name" value="beta-beta-alpha zinc fingers"/>
    <property type="match status" value="1"/>
</dbReference>
<dbReference type="KEGG" id="sind:105163961"/>
<dbReference type="OrthoDB" id="6077919at2759"/>
<name>A0A8M8V2H1_SESIN</name>
<dbReference type="PROSITE" id="PS00028">
    <property type="entry name" value="ZINC_FINGER_C2H2_1"/>
    <property type="match status" value="1"/>
</dbReference>
<dbReference type="RefSeq" id="XP_020550519.1">
    <property type="nucleotide sequence ID" value="XM_020694860.1"/>
</dbReference>
<dbReference type="GO" id="GO:0000976">
    <property type="term" value="F:transcription cis-regulatory region binding"/>
    <property type="evidence" value="ECO:0007669"/>
    <property type="project" value="TreeGrafter"/>
</dbReference>
<keyword evidence="5" id="KW-0805">Transcription regulation</keyword>
<sequence>MDRQSKAGLLERNKVQNLPNNPPSDGKNSEPRIQIDLVYCLRRGWRTTNRRGKPGKSIVLFQGPPEAAPVNYSVPPTKKRNREEEPVEDDGNRRNPSAKKLIIMEPGASSSSGRPIPQNGAERDAESSRSAKGKAPAVTPTKQYFCDNCRKKFDSHFALGGHRAFHVRETRRWWGHQPSWGALWYGQQGVPPNYQETVHVHREQHECPWCDRSFTTRQGLSAHSRFCRMRRQREENQKPAVGRDFDLNQLPPEAFLPEEILRLTWR</sequence>
<feature type="domain" description="C2H2-type" evidence="9">
    <location>
        <begin position="205"/>
        <end position="239"/>
    </location>
</feature>
<dbReference type="AlphaFoldDB" id="A0A8M8V2H1"/>
<dbReference type="Gene3D" id="3.30.160.60">
    <property type="entry name" value="Classic Zinc Finger"/>
    <property type="match status" value="1"/>
</dbReference>
<organism evidence="10 11">
    <name type="scientific">Sesamum indicum</name>
    <name type="common">Oriental sesame</name>
    <name type="synonym">Sesamum orientale</name>
    <dbReference type="NCBI Taxonomy" id="4182"/>
    <lineage>
        <taxon>Eukaryota</taxon>
        <taxon>Viridiplantae</taxon>
        <taxon>Streptophyta</taxon>
        <taxon>Embryophyta</taxon>
        <taxon>Tracheophyta</taxon>
        <taxon>Spermatophyta</taxon>
        <taxon>Magnoliopsida</taxon>
        <taxon>eudicotyledons</taxon>
        <taxon>Gunneridae</taxon>
        <taxon>Pentapetalae</taxon>
        <taxon>asterids</taxon>
        <taxon>lamiids</taxon>
        <taxon>Lamiales</taxon>
        <taxon>Pedaliaceae</taxon>
        <taxon>Sesamum</taxon>
    </lineage>
</organism>
<evidence type="ECO:0000313" key="10">
    <source>
        <dbReference type="Proteomes" id="UP000504604"/>
    </source>
</evidence>
<dbReference type="PROSITE" id="PS50157">
    <property type="entry name" value="ZINC_FINGER_C2H2_2"/>
    <property type="match status" value="2"/>
</dbReference>
<evidence type="ECO:0000313" key="11">
    <source>
        <dbReference type="RefSeq" id="XP_020550519.1"/>
    </source>
</evidence>
<dbReference type="PANTHER" id="PTHR45988">
    <property type="entry name" value="C2H2 TYPE ZINC FINGER TRANSCRIPTION FACTOR FAMILY-RELATED"/>
    <property type="match status" value="1"/>
</dbReference>
<dbReference type="GeneID" id="105163961"/>
<feature type="region of interest" description="Disordered" evidence="8">
    <location>
        <begin position="47"/>
        <end position="137"/>
    </location>
</feature>
<keyword evidence="4" id="KW-0862">Zinc</keyword>
<dbReference type="Gramene" id="SIN_1023452.t">
    <property type="protein sequence ID" value="SIN_1023452.t.cds1"/>
    <property type="gene ID" value="SIN_1023452"/>
</dbReference>
<keyword evidence="3 7" id="KW-0863">Zinc-finger</keyword>
<dbReference type="Proteomes" id="UP000504604">
    <property type="component" value="Linkage group LG6"/>
</dbReference>
<accession>A0A8M8V2H1</accession>
<gene>
    <name evidence="11" type="primary">LOC105163961</name>
</gene>
<feature type="compositionally biased region" description="Basic and acidic residues" evidence="8">
    <location>
        <begin position="1"/>
        <end position="14"/>
    </location>
</feature>
<keyword evidence="10" id="KW-1185">Reference proteome</keyword>